<evidence type="ECO:0000313" key="3">
    <source>
        <dbReference type="Proteomes" id="UP000823842"/>
    </source>
</evidence>
<keyword evidence="1" id="KW-1133">Transmembrane helix</keyword>
<dbReference type="InterPro" id="IPR045723">
    <property type="entry name" value="DUF6077"/>
</dbReference>
<feature type="transmembrane region" description="Helical" evidence="1">
    <location>
        <begin position="325"/>
        <end position="344"/>
    </location>
</feature>
<feature type="transmembrane region" description="Helical" evidence="1">
    <location>
        <begin position="106"/>
        <end position="125"/>
    </location>
</feature>
<organism evidence="2 3">
    <name type="scientific">Candidatus Blautia faecavium</name>
    <dbReference type="NCBI Taxonomy" id="2838487"/>
    <lineage>
        <taxon>Bacteria</taxon>
        <taxon>Bacillati</taxon>
        <taxon>Bacillota</taxon>
        <taxon>Clostridia</taxon>
        <taxon>Lachnospirales</taxon>
        <taxon>Lachnospiraceae</taxon>
        <taxon>Blautia</taxon>
    </lineage>
</organism>
<dbReference type="AlphaFoldDB" id="A0A9D2RXY0"/>
<feature type="transmembrane region" description="Helical" evidence="1">
    <location>
        <begin position="192"/>
        <end position="209"/>
    </location>
</feature>
<protein>
    <submittedName>
        <fullName evidence="2">Uncharacterized protein</fullName>
    </submittedName>
</protein>
<dbReference type="Pfam" id="PF19554">
    <property type="entry name" value="DUF6077"/>
    <property type="match status" value="1"/>
</dbReference>
<reference evidence="2" key="2">
    <citation type="submission" date="2021-04" db="EMBL/GenBank/DDBJ databases">
        <authorList>
            <person name="Gilroy R."/>
        </authorList>
    </citation>
    <scope>NUCLEOTIDE SEQUENCE</scope>
    <source>
        <strain evidence="2">ChiSjej1B19-5720</strain>
    </source>
</reference>
<feature type="transmembrane region" description="Helical" evidence="1">
    <location>
        <begin position="165"/>
        <end position="185"/>
    </location>
</feature>
<keyword evidence="1" id="KW-0812">Transmembrane</keyword>
<gene>
    <name evidence="2" type="ORF">IAA06_15595</name>
</gene>
<feature type="transmembrane region" description="Helical" evidence="1">
    <location>
        <begin position="280"/>
        <end position="313"/>
    </location>
</feature>
<dbReference type="Proteomes" id="UP000823842">
    <property type="component" value="Unassembled WGS sequence"/>
</dbReference>
<accession>A0A9D2RXY0</accession>
<comment type="caution">
    <text evidence="2">The sequence shown here is derived from an EMBL/GenBank/DDBJ whole genome shotgun (WGS) entry which is preliminary data.</text>
</comment>
<evidence type="ECO:0000256" key="1">
    <source>
        <dbReference type="SAM" id="Phobius"/>
    </source>
</evidence>
<feature type="transmembrane region" description="Helical" evidence="1">
    <location>
        <begin position="65"/>
        <end position="86"/>
    </location>
</feature>
<name>A0A9D2RXY0_9FIRM</name>
<feature type="transmembrane region" description="Helical" evidence="1">
    <location>
        <begin position="221"/>
        <end position="243"/>
    </location>
</feature>
<reference evidence="2" key="1">
    <citation type="journal article" date="2021" name="PeerJ">
        <title>Extensive microbial diversity within the chicken gut microbiome revealed by metagenomics and culture.</title>
        <authorList>
            <person name="Gilroy R."/>
            <person name="Ravi A."/>
            <person name="Getino M."/>
            <person name="Pursley I."/>
            <person name="Horton D.L."/>
            <person name="Alikhan N.F."/>
            <person name="Baker D."/>
            <person name="Gharbi K."/>
            <person name="Hall N."/>
            <person name="Watson M."/>
            <person name="Adriaenssens E.M."/>
            <person name="Foster-Nyarko E."/>
            <person name="Jarju S."/>
            <person name="Secka A."/>
            <person name="Antonio M."/>
            <person name="Oren A."/>
            <person name="Chaudhuri R.R."/>
            <person name="La Ragione R."/>
            <person name="Hildebrand F."/>
            <person name="Pallen M.J."/>
        </authorList>
    </citation>
    <scope>NUCLEOTIDE SEQUENCE</scope>
    <source>
        <strain evidence="2">ChiSjej1B19-5720</strain>
    </source>
</reference>
<proteinExistence type="predicted"/>
<feature type="transmembrane region" description="Helical" evidence="1">
    <location>
        <begin position="255"/>
        <end position="274"/>
    </location>
</feature>
<dbReference type="EMBL" id="DWYZ01000300">
    <property type="protein sequence ID" value="HJB30196.1"/>
    <property type="molecule type" value="Genomic_DNA"/>
</dbReference>
<sequence length="345" mass="37553">MGMAVKGVLAFLWLVLVPAGVGGCFTRKKTDYTLGESFLMGYVLLFAMSEVLILPLLFAGAALHVLTAAYGILSGAAAVWGGICLFKERTRIVSGAGKGIKKASPYLWAAVLLIGIQVYVAVRYAHMDADDSFYVGAASAAVYSDTIFTINPYTGMPYPSIPSRYVLSPFPVFLAVVSQLCGGLHPAITAHTVFPAVFFPFIYLVYHQFGKKWFKEEKNAQGIFLVFAALLCWFSAYSIYNAGNFQMVRIWQGKALLAAGFLPLLAYLCLGILMEEKPEYPWPVLCLANLACSLLSSMGVILAPLVTGCFLILSLIRFRDGKRLCRGIVCCVPSIILGLAYLLIK</sequence>
<dbReference type="PROSITE" id="PS51257">
    <property type="entry name" value="PROKAR_LIPOPROTEIN"/>
    <property type="match status" value="1"/>
</dbReference>
<evidence type="ECO:0000313" key="2">
    <source>
        <dbReference type="EMBL" id="HJB30196.1"/>
    </source>
</evidence>
<feature type="transmembrane region" description="Helical" evidence="1">
    <location>
        <begin position="38"/>
        <end position="58"/>
    </location>
</feature>
<keyword evidence="1" id="KW-0472">Membrane</keyword>